<dbReference type="InterPro" id="IPR009061">
    <property type="entry name" value="DNA-bd_dom_put_sf"/>
</dbReference>
<dbReference type="AlphaFoldDB" id="A0A8J4AJ29"/>
<dbReference type="InterPro" id="IPR010093">
    <property type="entry name" value="SinI_DNA-bd"/>
</dbReference>
<dbReference type="NCBIfam" id="TIGR01764">
    <property type="entry name" value="excise"/>
    <property type="match status" value="1"/>
</dbReference>
<accession>A0A8J4AJ29</accession>
<feature type="domain" description="Helix-turn-helix" evidence="1">
    <location>
        <begin position="8"/>
        <end position="57"/>
    </location>
</feature>
<proteinExistence type="predicted"/>
<dbReference type="Pfam" id="PF12728">
    <property type="entry name" value="HTH_17"/>
    <property type="match status" value="1"/>
</dbReference>
<keyword evidence="2" id="KW-0238">DNA-binding</keyword>
<dbReference type="GO" id="GO:0003677">
    <property type="term" value="F:DNA binding"/>
    <property type="evidence" value="ECO:0007669"/>
    <property type="project" value="UniProtKB-KW"/>
</dbReference>
<dbReference type="SUPFAM" id="SSF46955">
    <property type="entry name" value="Putative DNA-binding domain"/>
    <property type="match status" value="1"/>
</dbReference>
<evidence type="ECO:0000313" key="2">
    <source>
        <dbReference type="EMBL" id="GIL30440.1"/>
    </source>
</evidence>
<protein>
    <submittedName>
        <fullName evidence="2">DNA-binding protein</fullName>
    </submittedName>
</protein>
<organism evidence="2 3">
    <name type="scientific">Actinocatenispora comari</name>
    <dbReference type="NCBI Taxonomy" id="2807577"/>
    <lineage>
        <taxon>Bacteria</taxon>
        <taxon>Bacillati</taxon>
        <taxon>Actinomycetota</taxon>
        <taxon>Actinomycetes</taxon>
        <taxon>Micromonosporales</taxon>
        <taxon>Micromonosporaceae</taxon>
        <taxon>Actinocatenispora</taxon>
    </lineage>
</organism>
<dbReference type="Proteomes" id="UP000614996">
    <property type="component" value="Unassembled WGS sequence"/>
</dbReference>
<dbReference type="InterPro" id="IPR041657">
    <property type="entry name" value="HTH_17"/>
</dbReference>
<reference evidence="3" key="1">
    <citation type="journal article" date="2021" name="Int. J. Syst. Evol. Microbiol.">
        <title>Actinocatenispora comari sp. nov., an endophytic actinomycete isolated from aerial parts of Comarum salesowianum.</title>
        <authorList>
            <person name="Oyunbileg N."/>
            <person name="Iizaka Y."/>
            <person name="Hamada M."/>
            <person name="Davaapurev B.O."/>
            <person name="Fukumoto A."/>
            <person name="Tsetseg B."/>
            <person name="Kato F."/>
            <person name="Tamura T."/>
            <person name="Batkhuu J."/>
            <person name="Anzai Y."/>
        </authorList>
    </citation>
    <scope>NUCLEOTIDE SEQUENCE [LARGE SCALE GENOMIC DNA]</scope>
    <source>
        <strain evidence="3">NUM-2625</strain>
    </source>
</reference>
<name>A0A8J4AJ29_9ACTN</name>
<dbReference type="RefSeq" id="WP_207128087.1">
    <property type="nucleotide sequence ID" value="NZ_BOPO01000117.1"/>
</dbReference>
<evidence type="ECO:0000313" key="3">
    <source>
        <dbReference type="Proteomes" id="UP000614996"/>
    </source>
</evidence>
<keyword evidence="3" id="KW-1185">Reference proteome</keyword>
<sequence length="70" mass="8263">MTVTKQRFLDVQQAAERLNKTERFVRRLIEERRIAYFKFGRAVRIGEDDLEQFIAAGRVEPVGRGLRRVV</sequence>
<gene>
    <name evidence="2" type="ORF">NUM_56940</name>
</gene>
<comment type="caution">
    <text evidence="2">The sequence shown here is derived from an EMBL/GenBank/DDBJ whole genome shotgun (WGS) entry which is preliminary data.</text>
</comment>
<dbReference type="EMBL" id="BOPO01000117">
    <property type="protein sequence ID" value="GIL30440.1"/>
    <property type="molecule type" value="Genomic_DNA"/>
</dbReference>
<evidence type="ECO:0000259" key="1">
    <source>
        <dbReference type="Pfam" id="PF12728"/>
    </source>
</evidence>